<dbReference type="AlphaFoldDB" id="A6JQD8"/>
<sequence length="63" mass="7024">MLWGALRQALQLWHGEHRVTAKDREEQGAGQWEPMWWVFPGAGARGNPHPYAATCAISCAPSH</sequence>
<organism evidence="1 2">
    <name type="scientific">Rattus norvegicus</name>
    <name type="common">Rat</name>
    <dbReference type="NCBI Taxonomy" id="10116"/>
    <lineage>
        <taxon>Eukaryota</taxon>
        <taxon>Metazoa</taxon>
        <taxon>Chordata</taxon>
        <taxon>Craniata</taxon>
        <taxon>Vertebrata</taxon>
        <taxon>Euteleostomi</taxon>
        <taxon>Mammalia</taxon>
        <taxon>Eutheria</taxon>
        <taxon>Euarchontoglires</taxon>
        <taxon>Glires</taxon>
        <taxon>Rodentia</taxon>
        <taxon>Myomorpha</taxon>
        <taxon>Muroidea</taxon>
        <taxon>Muridae</taxon>
        <taxon>Murinae</taxon>
        <taxon>Rattus</taxon>
    </lineage>
</organism>
<accession>A6JQD8</accession>
<protein>
    <submittedName>
        <fullName evidence="1">RCG23327</fullName>
    </submittedName>
</protein>
<gene>
    <name evidence="1" type="ORF">rCG_23327</name>
</gene>
<proteinExistence type="predicted"/>
<evidence type="ECO:0000313" key="1">
    <source>
        <dbReference type="EMBL" id="EDL98055.1"/>
    </source>
</evidence>
<evidence type="ECO:0000313" key="2">
    <source>
        <dbReference type="Proteomes" id="UP000234681"/>
    </source>
</evidence>
<dbReference type="Proteomes" id="UP000234681">
    <property type="component" value="Chromosome 14"/>
</dbReference>
<name>A6JQD8_RAT</name>
<dbReference type="EMBL" id="CH473996">
    <property type="protein sequence ID" value="EDL98055.1"/>
    <property type="molecule type" value="Genomic_DNA"/>
</dbReference>
<reference evidence="2" key="1">
    <citation type="submission" date="2005-09" db="EMBL/GenBank/DDBJ databases">
        <authorList>
            <person name="Mural R.J."/>
            <person name="Li P.W."/>
            <person name="Adams M.D."/>
            <person name="Amanatides P.G."/>
            <person name="Baden-Tillson H."/>
            <person name="Barnstead M."/>
            <person name="Chin S.H."/>
            <person name="Dew I."/>
            <person name="Evans C.A."/>
            <person name="Ferriera S."/>
            <person name="Flanigan M."/>
            <person name="Fosler C."/>
            <person name="Glodek A."/>
            <person name="Gu Z."/>
            <person name="Holt R.A."/>
            <person name="Jennings D."/>
            <person name="Kraft C.L."/>
            <person name="Lu F."/>
            <person name="Nguyen T."/>
            <person name="Nusskern D.R."/>
            <person name="Pfannkoch C.M."/>
            <person name="Sitter C."/>
            <person name="Sutton G.G."/>
            <person name="Venter J.C."/>
            <person name="Wang Z."/>
            <person name="Woodage T."/>
            <person name="Zheng X.H."/>
            <person name="Zhong F."/>
        </authorList>
    </citation>
    <scope>NUCLEOTIDE SEQUENCE [LARGE SCALE GENOMIC DNA]</scope>
    <source>
        <strain>BN</strain>
        <strain evidence="2">Sprague-Dawley</strain>
    </source>
</reference>